<organism evidence="1 2">
    <name type="scientific">Paramecium octaurelia</name>
    <dbReference type="NCBI Taxonomy" id="43137"/>
    <lineage>
        <taxon>Eukaryota</taxon>
        <taxon>Sar</taxon>
        <taxon>Alveolata</taxon>
        <taxon>Ciliophora</taxon>
        <taxon>Intramacronucleata</taxon>
        <taxon>Oligohymenophorea</taxon>
        <taxon>Peniculida</taxon>
        <taxon>Parameciidae</taxon>
        <taxon>Paramecium</taxon>
    </lineage>
</organism>
<protein>
    <submittedName>
        <fullName evidence="1">Uncharacterized protein</fullName>
    </submittedName>
</protein>
<accession>A0A8S1Y5P6</accession>
<proteinExistence type="predicted"/>
<dbReference type="Proteomes" id="UP000683925">
    <property type="component" value="Unassembled WGS sequence"/>
</dbReference>
<dbReference type="AlphaFoldDB" id="A0A8S1Y5P6"/>
<evidence type="ECO:0000313" key="2">
    <source>
        <dbReference type="Proteomes" id="UP000683925"/>
    </source>
</evidence>
<evidence type="ECO:0000313" key="1">
    <source>
        <dbReference type="EMBL" id="CAD8209686.1"/>
    </source>
</evidence>
<keyword evidence="2" id="KW-1185">Reference proteome</keyword>
<gene>
    <name evidence="1" type="ORF">POCTA_138.1.T1480040</name>
</gene>
<name>A0A8S1Y5P6_PAROT</name>
<sequence length="128" mass="15177">MFESILSSNKERNIDMISWNNILIKLIYLISTSKGYQFTVINLKYKSNILSDTIHFNIRKSCKNDKVEMGNYKLNYLRKSNDQLYTLLLYNQSFNFLRTYKIQEQIKIKNVNGCCGILQNQKDLVVKF</sequence>
<dbReference type="EMBL" id="CAJJDP010000150">
    <property type="protein sequence ID" value="CAD8209686.1"/>
    <property type="molecule type" value="Genomic_DNA"/>
</dbReference>
<comment type="caution">
    <text evidence="1">The sequence shown here is derived from an EMBL/GenBank/DDBJ whole genome shotgun (WGS) entry which is preliminary data.</text>
</comment>
<reference evidence="1" key="1">
    <citation type="submission" date="2021-01" db="EMBL/GenBank/DDBJ databases">
        <authorList>
            <consortium name="Genoscope - CEA"/>
            <person name="William W."/>
        </authorList>
    </citation>
    <scope>NUCLEOTIDE SEQUENCE</scope>
</reference>